<dbReference type="EMBL" id="CP029788">
    <property type="protein sequence ID" value="AWT40954.1"/>
    <property type="molecule type" value="Genomic_DNA"/>
</dbReference>
<name>A0A2U9NV28_STRAS</name>
<dbReference type="InterPro" id="IPR037883">
    <property type="entry name" value="Knr4/Smi1-like_sf"/>
</dbReference>
<reference evidence="2 3" key="1">
    <citation type="submission" date="2018-06" db="EMBL/GenBank/DDBJ databases">
        <title>The complete genome sequence of a nosiheptide producer Streptomyces actuosus ATCC 25421: deducing the ability of producing a new class III lantibiotics.</title>
        <authorList>
            <person name="Liu W."/>
            <person name="Sun F."/>
            <person name="Hu Y."/>
        </authorList>
    </citation>
    <scope>NUCLEOTIDE SEQUENCE [LARGE SCALE GENOMIC DNA]</scope>
    <source>
        <strain evidence="2 3">ATCC 25421</strain>
    </source>
</reference>
<evidence type="ECO:0000313" key="2">
    <source>
        <dbReference type="EMBL" id="AWT40954.1"/>
    </source>
</evidence>
<dbReference type="AlphaFoldDB" id="A0A2U9NV28"/>
<dbReference type="Pfam" id="PF09346">
    <property type="entry name" value="SMI1_KNR4"/>
    <property type="match status" value="1"/>
</dbReference>
<dbReference type="SMART" id="SM00860">
    <property type="entry name" value="SMI1_KNR4"/>
    <property type="match status" value="1"/>
</dbReference>
<evidence type="ECO:0000259" key="1">
    <source>
        <dbReference type="SMART" id="SM00860"/>
    </source>
</evidence>
<sequence length="213" mass="23366">MTSMDLVAFDLAWDRLESWLASHSPADHAALRPPAEAGEIAELEGHLGFALHPELRRLLERRNGVVEPERSSGSGDGVFPAGGILPLGHRLISTVDVAEMHKILVDVSEDNAEAELWDEEDLAGHLHQCVPFAVPNDGGFAFVDHRPGPTYGHVFEMGIGSGDLEGTLWGSHLTEFVDAIWHALETGAPFKNYWPTTFEHSSGRTCVEWEIRA</sequence>
<proteinExistence type="predicted"/>
<dbReference type="KEGG" id="sact:DMT42_00390"/>
<feature type="domain" description="Knr4/Smi1-like" evidence="1">
    <location>
        <begin position="34"/>
        <end position="179"/>
    </location>
</feature>
<dbReference type="SUPFAM" id="SSF160631">
    <property type="entry name" value="SMI1/KNR4-like"/>
    <property type="match status" value="1"/>
</dbReference>
<dbReference type="InterPro" id="IPR018958">
    <property type="entry name" value="Knr4/Smi1-like_dom"/>
</dbReference>
<evidence type="ECO:0000313" key="3">
    <source>
        <dbReference type="Proteomes" id="UP000247634"/>
    </source>
</evidence>
<dbReference type="Proteomes" id="UP000247634">
    <property type="component" value="Chromosome"/>
</dbReference>
<accession>A0A2U9NV28</accession>
<dbReference type="OrthoDB" id="4563313at2"/>
<gene>
    <name evidence="2" type="ORF">DMT42_00390</name>
</gene>
<keyword evidence="3" id="KW-1185">Reference proteome</keyword>
<dbReference type="RefSeq" id="WP_110625890.1">
    <property type="nucleotide sequence ID" value="NZ_CP029788.1"/>
</dbReference>
<organism evidence="2 3">
    <name type="scientific">Streptomyces actuosus</name>
    <dbReference type="NCBI Taxonomy" id="1885"/>
    <lineage>
        <taxon>Bacteria</taxon>
        <taxon>Bacillati</taxon>
        <taxon>Actinomycetota</taxon>
        <taxon>Actinomycetes</taxon>
        <taxon>Kitasatosporales</taxon>
        <taxon>Streptomycetaceae</taxon>
        <taxon>Streptomyces</taxon>
    </lineage>
</organism>
<protein>
    <submittedName>
        <fullName evidence="2">Cell wall assembly protein Knr4</fullName>
    </submittedName>
</protein>